<proteinExistence type="predicted"/>
<gene>
    <name evidence="1" type="ORF">METZ01_LOCUS354079</name>
</gene>
<dbReference type="AlphaFoldDB" id="A0A382RVP0"/>
<sequence>MRVRFHPFAAEQKMHLIPAHSQKPLRAPDAKHC</sequence>
<accession>A0A382RVP0</accession>
<name>A0A382RVP0_9ZZZZ</name>
<evidence type="ECO:0000313" key="1">
    <source>
        <dbReference type="EMBL" id="SVD01225.1"/>
    </source>
</evidence>
<organism evidence="1">
    <name type="scientific">marine metagenome</name>
    <dbReference type="NCBI Taxonomy" id="408172"/>
    <lineage>
        <taxon>unclassified sequences</taxon>
        <taxon>metagenomes</taxon>
        <taxon>ecological metagenomes</taxon>
    </lineage>
</organism>
<protein>
    <submittedName>
        <fullName evidence="1">Uncharacterized protein</fullName>
    </submittedName>
</protein>
<reference evidence="1" key="1">
    <citation type="submission" date="2018-05" db="EMBL/GenBank/DDBJ databases">
        <authorList>
            <person name="Lanie J.A."/>
            <person name="Ng W.-L."/>
            <person name="Kazmierczak K.M."/>
            <person name="Andrzejewski T.M."/>
            <person name="Davidsen T.M."/>
            <person name="Wayne K.J."/>
            <person name="Tettelin H."/>
            <person name="Glass J.I."/>
            <person name="Rusch D."/>
            <person name="Podicherti R."/>
            <person name="Tsui H.-C.T."/>
            <person name="Winkler M.E."/>
        </authorList>
    </citation>
    <scope>NUCLEOTIDE SEQUENCE</scope>
</reference>
<dbReference type="EMBL" id="UINC01124224">
    <property type="protein sequence ID" value="SVD01225.1"/>
    <property type="molecule type" value="Genomic_DNA"/>
</dbReference>